<dbReference type="SMART" id="SM00050">
    <property type="entry name" value="DISIN"/>
    <property type="match status" value="1"/>
</dbReference>
<dbReference type="Gene3D" id="4.10.70.10">
    <property type="entry name" value="Disintegrin domain"/>
    <property type="match status" value="8"/>
</dbReference>
<dbReference type="AlphaFoldDB" id="A0A1I0IVC9"/>
<name>A0A1I0IVC9_9BACT</name>
<keyword evidence="3" id="KW-1185">Reference proteome</keyword>
<dbReference type="Pfam" id="PF20597">
    <property type="entry name" value="pAdhesive_15"/>
    <property type="match status" value="1"/>
</dbReference>
<accession>A0A1I0IVC9</accession>
<reference evidence="3" key="1">
    <citation type="submission" date="2016-10" db="EMBL/GenBank/DDBJ databases">
        <authorList>
            <person name="Varghese N."/>
            <person name="Submissions S."/>
        </authorList>
    </citation>
    <scope>NUCLEOTIDE SEQUENCE [LARGE SCALE GENOMIC DNA]</scope>
    <source>
        <strain evidence="3">DSM 16858</strain>
    </source>
</reference>
<dbReference type="RefSeq" id="WP_245767480.1">
    <property type="nucleotide sequence ID" value="NZ_FOIJ01000006.1"/>
</dbReference>
<dbReference type="InterPro" id="IPR026588">
    <property type="entry name" value="Choice_anch_A"/>
</dbReference>
<dbReference type="PANTHER" id="PTHR11905">
    <property type="entry name" value="ADAM A DISINTEGRIN AND METALLOPROTEASE DOMAIN"/>
    <property type="match status" value="1"/>
</dbReference>
<evidence type="ECO:0000313" key="2">
    <source>
        <dbReference type="EMBL" id="SEU01337.1"/>
    </source>
</evidence>
<dbReference type="InterPro" id="IPR036436">
    <property type="entry name" value="Disintegrin_dom_sf"/>
</dbReference>
<protein>
    <submittedName>
        <fullName evidence="2">Choice-of-anchor A domain-containing protein</fullName>
    </submittedName>
</protein>
<dbReference type="PANTHER" id="PTHR11905:SF159">
    <property type="entry name" value="ADAM METALLOPROTEASE"/>
    <property type="match status" value="1"/>
</dbReference>
<dbReference type="Proteomes" id="UP000199181">
    <property type="component" value="Unassembled WGS sequence"/>
</dbReference>
<dbReference type="EMBL" id="FOIJ01000006">
    <property type="protein sequence ID" value="SEU01337.1"/>
    <property type="molecule type" value="Genomic_DNA"/>
</dbReference>
<proteinExistence type="predicted"/>
<evidence type="ECO:0000259" key="1">
    <source>
        <dbReference type="PROSITE" id="PS50214"/>
    </source>
</evidence>
<sequence length="1171" mass="118943">MYRTGWVRLWAAAVILGTVHCRSSEPEPAPTPAQPSASTSTAALQSSGNRCSTCLDIHLNDYNLFLFEDYSGGHHISGKLAAGGHISMSGLSVGSELPDDNVANTLVAGGNLTLSSGSVYGATWYGGSYTPSWSVNFHRGTAAQGTPIDFAARYTELRSLSSRLAAQPVNGTTLPQWGNLYLTGTDPCLNVFEVSASAFNSANSRNISVPEGSFVLVNIRGTGPSFKGGFGEGLNPRRVLYNFVEATSLDARGFGMQGTALAPHAHVTLNEGIWTGGLYARSLRGGASFSLSPLEEQAGTTEEVCNGADDDCNGQVDEGFECTGTSSRSCTAWCGTPGTQSCDPATCGYGECVSDNCCRADADCGDGTYCEGTTCAARLENGASCSRSSQCASEQCVDGVCCNTACAGECDACNLAGSAGTCSPAPTTVQCRASGGVCDVAEFCTGSAAECPVDTKQPSTTVCRSAADTCDVAESCTGTSDTCPEDGYAPTTVQCRASGGVCDVAEFCTGSAAECPVDTKQPSITVCRSAADACDVAESCTGTSDTCPGDGYAPTTVQCRVSVGECDVAEFCTGTGESCPGDGFRSSGEDCTSDGNACTVDMCDGNGSCTHPQAPAGASCGMGQACDATGQCQDRSGCWIAGAYYEAGATNPSAACQECDPNQSTSSWSFKPTTTQCRVSGGECDVAEFCTGSTAECPADAKQPSTTLCRGSTDTCDATEYCTGTSDTCPEDGYAPRTTQCRASSGECDVAEYCTGTGASCPADGFRSPNEDCTSDGNACTRDMCNGSGLCTHPPSPVGTSCQDGNACTTGDVCNGAGSCGGMALSCDSPPNTQCYQAAGTCSNGACSYVPKSAGTPCNDNNACTKGDTCNGVGACTGTELSCSTASSYYCSGNNVRKTTGTGSCSGGSCGSTDSHVETCSTSSSYYCSGNERWKATGYGCSNGSCDYSDDYVQTCATSVSSPYCSGNTVYQTVNNGCSGGSCMPSTQVAIKTCSPTTSYSCSGNEVRQTTTGFCSGSGCGGSSTTTVQTCSPTTSYSCNGNQVQQRTTGLCSGSGCGGSSTTTVQTCLPTTSYYCSGNDVRQSTTGLCSGSGCGGSSDTYVQTCGSGQQCSNGVCVTVNACQGDNPYPSCDALNGTSCSPVGATRRCCTENSPGYCNCVLRDRTGRWFCT</sequence>
<organism evidence="2 3">
    <name type="scientific">Stigmatella erecta</name>
    <dbReference type="NCBI Taxonomy" id="83460"/>
    <lineage>
        <taxon>Bacteria</taxon>
        <taxon>Pseudomonadati</taxon>
        <taxon>Myxococcota</taxon>
        <taxon>Myxococcia</taxon>
        <taxon>Myxococcales</taxon>
        <taxon>Cystobacterineae</taxon>
        <taxon>Archangiaceae</taxon>
        <taxon>Stigmatella</taxon>
    </lineage>
</organism>
<gene>
    <name evidence="2" type="ORF">SAMN05443639_106318</name>
</gene>
<dbReference type="InterPro" id="IPR001762">
    <property type="entry name" value="Disintegrin_dom"/>
</dbReference>
<feature type="domain" description="Disintegrin" evidence="1">
    <location>
        <begin position="331"/>
        <end position="459"/>
    </location>
</feature>
<dbReference type="PROSITE" id="PS50214">
    <property type="entry name" value="DISINTEGRIN_2"/>
    <property type="match status" value="1"/>
</dbReference>
<dbReference type="SUPFAM" id="SSF57552">
    <property type="entry name" value="Blood coagulation inhibitor (disintegrin)"/>
    <property type="match status" value="6"/>
</dbReference>
<evidence type="ECO:0000313" key="3">
    <source>
        <dbReference type="Proteomes" id="UP000199181"/>
    </source>
</evidence>
<dbReference type="NCBIfam" id="TIGR04215">
    <property type="entry name" value="choice_anch_A"/>
    <property type="match status" value="1"/>
</dbReference>